<comment type="subcellular location">
    <subcellularLocation>
        <location evidence="1 14">Cell outer membrane</location>
        <topology evidence="1 14">Multi-pass membrane protein</topology>
    </subcellularLocation>
</comment>
<dbReference type="Proteomes" id="UP000239477">
    <property type="component" value="Chromosome"/>
</dbReference>
<keyword evidence="12 17" id="KW-0675">Receptor</keyword>
<dbReference type="Gene3D" id="2.170.130.10">
    <property type="entry name" value="TonB-dependent receptor, plug domain"/>
    <property type="match status" value="1"/>
</dbReference>
<dbReference type="InterPro" id="IPR011662">
    <property type="entry name" value="Secretin/TonB_short_N"/>
</dbReference>
<dbReference type="InterPro" id="IPR039426">
    <property type="entry name" value="TonB-dep_rcpt-like"/>
</dbReference>
<dbReference type="Pfam" id="PF00593">
    <property type="entry name" value="TonB_dep_Rec_b-barrel"/>
    <property type="match status" value="1"/>
</dbReference>
<keyword evidence="13 14" id="KW-0998">Cell outer membrane</keyword>
<dbReference type="GO" id="GO:0015891">
    <property type="term" value="P:siderophore transport"/>
    <property type="evidence" value="ECO:0007669"/>
    <property type="project" value="InterPro"/>
</dbReference>
<gene>
    <name evidence="17" type="ORF">CLM73_13805</name>
</gene>
<dbReference type="PROSITE" id="PS52016">
    <property type="entry name" value="TONB_DEPENDENT_REC_3"/>
    <property type="match status" value="1"/>
</dbReference>
<comment type="similarity">
    <text evidence="2 14 15">Belongs to the TonB-dependent receptor family.</text>
</comment>
<feature type="domain" description="Secretin/TonB short N-terminal" evidence="16">
    <location>
        <begin position="92"/>
        <end position="143"/>
    </location>
</feature>
<evidence type="ECO:0000256" key="8">
    <source>
        <dbReference type="ARBA" id="ARBA00023004"/>
    </source>
</evidence>
<keyword evidence="3 14" id="KW-0813">Transport</keyword>
<keyword evidence="18" id="KW-1185">Reference proteome</keyword>
<keyword evidence="6 14" id="KW-0812">Transmembrane</keyword>
<dbReference type="Gene3D" id="2.40.170.20">
    <property type="entry name" value="TonB-dependent receptor, beta-barrel domain"/>
    <property type="match status" value="1"/>
</dbReference>
<evidence type="ECO:0000256" key="1">
    <source>
        <dbReference type="ARBA" id="ARBA00004571"/>
    </source>
</evidence>
<keyword evidence="8" id="KW-0408">Iron</keyword>
<name>A0A2S0I7X5_9BURK</name>
<organism evidence="17 18">
    <name type="scientific">Achromobacter spanius</name>
    <dbReference type="NCBI Taxonomy" id="217203"/>
    <lineage>
        <taxon>Bacteria</taxon>
        <taxon>Pseudomonadati</taxon>
        <taxon>Pseudomonadota</taxon>
        <taxon>Betaproteobacteria</taxon>
        <taxon>Burkholderiales</taxon>
        <taxon>Alcaligenaceae</taxon>
        <taxon>Achromobacter</taxon>
    </lineage>
</organism>
<dbReference type="InterPro" id="IPR012910">
    <property type="entry name" value="Plug_dom"/>
</dbReference>
<dbReference type="Pfam" id="PF07660">
    <property type="entry name" value="STN"/>
    <property type="match status" value="1"/>
</dbReference>
<dbReference type="Pfam" id="PF07715">
    <property type="entry name" value="Plug"/>
    <property type="match status" value="1"/>
</dbReference>
<evidence type="ECO:0000256" key="14">
    <source>
        <dbReference type="PROSITE-ProRule" id="PRU01360"/>
    </source>
</evidence>
<keyword evidence="5" id="KW-0410">Iron transport</keyword>
<dbReference type="InterPro" id="IPR000531">
    <property type="entry name" value="Beta-barrel_TonB"/>
</dbReference>
<protein>
    <submittedName>
        <fullName evidence="17">TonB-dependent siderophore receptor</fullName>
    </submittedName>
</protein>
<evidence type="ECO:0000256" key="5">
    <source>
        <dbReference type="ARBA" id="ARBA00022496"/>
    </source>
</evidence>
<dbReference type="PANTHER" id="PTHR32552:SF68">
    <property type="entry name" value="FERRICHROME OUTER MEMBRANE TRANSPORTER_PHAGE RECEPTOR"/>
    <property type="match status" value="1"/>
</dbReference>
<dbReference type="PANTHER" id="PTHR32552">
    <property type="entry name" value="FERRICHROME IRON RECEPTOR-RELATED"/>
    <property type="match status" value="1"/>
</dbReference>
<evidence type="ECO:0000256" key="9">
    <source>
        <dbReference type="ARBA" id="ARBA00023065"/>
    </source>
</evidence>
<keyword evidence="10 15" id="KW-0798">TonB box</keyword>
<dbReference type="GO" id="GO:0015344">
    <property type="term" value="F:siderophore uptake transmembrane transporter activity"/>
    <property type="evidence" value="ECO:0007669"/>
    <property type="project" value="TreeGrafter"/>
</dbReference>
<dbReference type="GO" id="GO:0038023">
    <property type="term" value="F:signaling receptor activity"/>
    <property type="evidence" value="ECO:0007669"/>
    <property type="project" value="InterPro"/>
</dbReference>
<dbReference type="AlphaFoldDB" id="A0A2S0I7X5"/>
<dbReference type="GO" id="GO:0009279">
    <property type="term" value="C:cell outer membrane"/>
    <property type="evidence" value="ECO:0007669"/>
    <property type="project" value="UniProtKB-SubCell"/>
</dbReference>
<dbReference type="InterPro" id="IPR037066">
    <property type="entry name" value="Plug_dom_sf"/>
</dbReference>
<dbReference type="FunFam" id="2.170.130.10:FF:000001">
    <property type="entry name" value="Catecholate siderophore TonB-dependent receptor"/>
    <property type="match status" value="1"/>
</dbReference>
<dbReference type="CDD" id="cd01347">
    <property type="entry name" value="ligand_gated_channel"/>
    <property type="match status" value="1"/>
</dbReference>
<evidence type="ECO:0000256" key="6">
    <source>
        <dbReference type="ARBA" id="ARBA00022692"/>
    </source>
</evidence>
<evidence type="ECO:0000259" key="16">
    <source>
        <dbReference type="SMART" id="SM00965"/>
    </source>
</evidence>
<evidence type="ECO:0000256" key="15">
    <source>
        <dbReference type="RuleBase" id="RU003357"/>
    </source>
</evidence>
<evidence type="ECO:0000256" key="4">
    <source>
        <dbReference type="ARBA" id="ARBA00022452"/>
    </source>
</evidence>
<dbReference type="InterPro" id="IPR010105">
    <property type="entry name" value="TonB_sidphr_rcpt"/>
</dbReference>
<evidence type="ECO:0000256" key="10">
    <source>
        <dbReference type="ARBA" id="ARBA00023077"/>
    </source>
</evidence>
<keyword evidence="11 14" id="KW-0472">Membrane</keyword>
<dbReference type="EMBL" id="CP023270">
    <property type="protein sequence ID" value="AVJ28108.1"/>
    <property type="molecule type" value="Genomic_DNA"/>
</dbReference>
<keyword evidence="7" id="KW-0732">Signal</keyword>
<dbReference type="Gene3D" id="3.55.50.30">
    <property type="match status" value="1"/>
</dbReference>
<proteinExistence type="inferred from homology"/>
<sequence>MGFPISRGIGAEVPVFTPNDIEIPMSLPAFKSPRQPRPALRALVLALGIASALPAVLAFPGAAQAQSATANFRIPAGPLAGALLQFGRDSGLMLSYSAADVEGRQSPGVNGAYRPAEALAALLSGTGLAAQRLANGSFALRPAAQVPVSTLAPIEVAANPLSSRAWGPVDGFVAGYSMTGTKTDTPLIETPQSISVVTRDQMTWQAIQKTEQALRYEAGVRAELADDLRHQNITVRGFSVAASNQGIYLDGLALATRYYGSYDVNPYALERVEVLRGPASLLYGQNQPGGIVNQVSKRPTETPLHEVEFTTGDPGRAQFGFDFSGPVTEDGQWLYRLTGQGRNADTEVDTVRDKRAFIAPSFTWQPSAATHFTVLTNFQRIRAGSTDQWLPSVGTLTPTPYGRISRSFFSGEPDFDRYDKDQAMLGYLLEHKFNDSWTVRQNARYNQNRTHYRALISELGWGTLPDGEPDYQSLQRYAFSSDEKARTLAVDTQLQYQGRTGAFAHTVLLGLDYQQSSFDTQLGFGMDGVPPINPFNPVYGYQIDAPPIYNDTFQRMRQLGLYAQDQVKIMDKLVVTAGGRMDWSEASTRNNLTGTRTQQNDNAFTGRIGMVYLSDTGLAPYVSYATSFRPQAGTTFAGTPFRPTKGEQYEAGVKFQPKGFDSFITASVFQIEQRNVLTRDPEHANSQVQTGKVRSEGFELQGKASLARNLDIVGSYTYTDITTVSSNYPEQIGKVPFAGVPAHMASLWVDYTIDTGPLAGLGFGAGARYLGTTYSDLDNAVKVPSVTLADAAIRYDLGRASPAMKGATLSLNASNLFDKAYVASCNNVNLCFYGPGRVVLATLRYNW</sequence>
<reference evidence="17 18" key="1">
    <citation type="submission" date="2017-09" db="EMBL/GenBank/DDBJ databases">
        <title>Genomic, metabolic, and phenotypic characteristics of bacterial isolates from the natural microbiome of the model nematode Caenorhabditis elegans.</title>
        <authorList>
            <person name="Zimmermann J."/>
            <person name="Obeng N."/>
            <person name="Yang W."/>
            <person name="Obeng O."/>
            <person name="Kissoyan K."/>
            <person name="Pees B."/>
            <person name="Dirksen P."/>
            <person name="Hoppner M."/>
            <person name="Franke A."/>
            <person name="Rosenstiel P."/>
            <person name="Leippe M."/>
            <person name="Dierking K."/>
            <person name="Kaleta C."/>
            <person name="Schulenburg H."/>
        </authorList>
    </citation>
    <scope>NUCLEOTIDE SEQUENCE [LARGE SCALE GENOMIC DNA]</scope>
    <source>
        <strain evidence="17 18">MYb73</strain>
    </source>
</reference>
<evidence type="ECO:0000256" key="7">
    <source>
        <dbReference type="ARBA" id="ARBA00022729"/>
    </source>
</evidence>
<dbReference type="NCBIfam" id="TIGR01783">
    <property type="entry name" value="TonB-siderophor"/>
    <property type="match status" value="1"/>
</dbReference>
<dbReference type="FunFam" id="2.40.170.20:FF:000005">
    <property type="entry name" value="TonB-dependent siderophore receptor"/>
    <property type="match status" value="1"/>
</dbReference>
<dbReference type="SMART" id="SM00965">
    <property type="entry name" value="STN"/>
    <property type="match status" value="1"/>
</dbReference>
<evidence type="ECO:0000313" key="18">
    <source>
        <dbReference type="Proteomes" id="UP000239477"/>
    </source>
</evidence>
<evidence type="ECO:0000256" key="11">
    <source>
        <dbReference type="ARBA" id="ARBA00023136"/>
    </source>
</evidence>
<evidence type="ECO:0000256" key="12">
    <source>
        <dbReference type="ARBA" id="ARBA00023170"/>
    </source>
</evidence>
<evidence type="ECO:0000256" key="2">
    <source>
        <dbReference type="ARBA" id="ARBA00009810"/>
    </source>
</evidence>
<evidence type="ECO:0000256" key="3">
    <source>
        <dbReference type="ARBA" id="ARBA00022448"/>
    </source>
</evidence>
<dbReference type="SUPFAM" id="SSF56935">
    <property type="entry name" value="Porins"/>
    <property type="match status" value="1"/>
</dbReference>
<dbReference type="InterPro" id="IPR036942">
    <property type="entry name" value="Beta-barrel_TonB_sf"/>
</dbReference>
<evidence type="ECO:0000256" key="13">
    <source>
        <dbReference type="ARBA" id="ARBA00023237"/>
    </source>
</evidence>
<accession>A0A2S0I7X5</accession>
<keyword evidence="4 14" id="KW-1134">Transmembrane beta strand</keyword>
<evidence type="ECO:0000313" key="17">
    <source>
        <dbReference type="EMBL" id="AVJ28108.1"/>
    </source>
</evidence>
<keyword evidence="9" id="KW-0406">Ion transport</keyword>